<evidence type="ECO:0000313" key="5">
    <source>
        <dbReference type="EMBL" id="KOO02402.1"/>
    </source>
</evidence>
<name>A0A0M0HKT6_VIBNE</name>
<dbReference type="EMBL" id="LHPJ01000016">
    <property type="protein sequence ID" value="KOO02402.1"/>
    <property type="molecule type" value="Genomic_DNA"/>
</dbReference>
<dbReference type="OrthoDB" id="1316910at2"/>
<dbReference type="InterPro" id="IPR013656">
    <property type="entry name" value="PAS_4"/>
</dbReference>
<sequence>MLSPQLHHWFSKITAHSPFFFAILDCQHNYALANGRYCDISGLPPEELVGMNDAQILGEQFYTHLKPYYERAFRGESLESEITLDGIDLETSLHICLSPFEQENGITHILFHAIDTSEKSILIRSLEESEGKFSTLTNLLPDGLLLVEDDSIISANPAAIRLLGFDAIQDLLGESLSRLFVDEKTKTVFSKALGSTLGEAPLICSTGPRCGFERRVQLNADNTTLFGSNSQLVLIQDAESTPKQFSSKLQEDAHTDALTGLYNRSGFTKRLEQLISNETPLLLLYLDIDNFKNINDSLGHHIGDKVIKEVSSRLKRLLPRQAVLGHLGGDEFGIILPEPENHRMAEVLSERIISLINQPFDLHHFSKRLACSIGSVMYPGDGNDARILLQNADTAMYEAKDRGRNRLIKFNDQMNKEARMRLWLEIELQKALQQNGLDVWYQPKVNARDFSINGAEALIRWKHPVEGYISPAAFIPVAERAGLIEHLGRVVMREVFNTVKRWKQQGILPGRVAINLSPEQFGNPKLIDFMEKLLRTTELDPSCITFELTESAVMSDSEHTLQMLNAIKKLGFALSIDDFGTGYSSLSYLARFPIDELKIDRAFITELDTLPKQVTVIENIINLGKSLNLTVVAEGVETQQQATLLSNLNCNSIQGFHFYRPQPKQEVEELFAQNRRHKN</sequence>
<dbReference type="PROSITE" id="PS50887">
    <property type="entry name" value="GGDEF"/>
    <property type="match status" value="1"/>
</dbReference>
<accession>A0A0M0HKT6</accession>
<evidence type="ECO:0000313" key="6">
    <source>
        <dbReference type="Proteomes" id="UP000037515"/>
    </source>
</evidence>
<dbReference type="InterPro" id="IPR052155">
    <property type="entry name" value="Biofilm_reg_signaling"/>
</dbReference>
<dbReference type="Pfam" id="PF13188">
    <property type="entry name" value="PAS_8"/>
    <property type="match status" value="1"/>
</dbReference>
<dbReference type="SUPFAM" id="SSF55073">
    <property type="entry name" value="Nucleotide cyclase"/>
    <property type="match status" value="1"/>
</dbReference>
<dbReference type="SMART" id="SM00267">
    <property type="entry name" value="GGDEF"/>
    <property type="match status" value="1"/>
</dbReference>
<dbReference type="InterPro" id="IPR001633">
    <property type="entry name" value="EAL_dom"/>
</dbReference>
<dbReference type="NCBIfam" id="TIGR00229">
    <property type="entry name" value="sensory_box"/>
    <property type="match status" value="1"/>
</dbReference>
<dbReference type="InterPro" id="IPR035919">
    <property type="entry name" value="EAL_sf"/>
</dbReference>
<dbReference type="Gene3D" id="3.30.70.270">
    <property type="match status" value="1"/>
</dbReference>
<feature type="domain" description="GGDEF" evidence="4">
    <location>
        <begin position="279"/>
        <end position="412"/>
    </location>
</feature>
<dbReference type="PATRIC" id="fig|693.5.peg.3082"/>
<dbReference type="SMART" id="SM00052">
    <property type="entry name" value="EAL"/>
    <property type="match status" value="1"/>
</dbReference>
<dbReference type="SUPFAM" id="SSF141868">
    <property type="entry name" value="EAL domain-like"/>
    <property type="match status" value="1"/>
</dbReference>
<dbReference type="PANTHER" id="PTHR44757">
    <property type="entry name" value="DIGUANYLATE CYCLASE DGCP"/>
    <property type="match status" value="1"/>
</dbReference>
<evidence type="ECO:0000256" key="2">
    <source>
        <dbReference type="ARBA" id="ARBA00022636"/>
    </source>
</evidence>
<dbReference type="EC" id="3.1.4.52" evidence="1"/>
<keyword evidence="6" id="KW-1185">Reference proteome</keyword>
<dbReference type="AlphaFoldDB" id="A0A0M0HKT6"/>
<dbReference type="InterPro" id="IPR029787">
    <property type="entry name" value="Nucleotide_cyclase"/>
</dbReference>
<feature type="domain" description="EAL" evidence="3">
    <location>
        <begin position="421"/>
        <end position="675"/>
    </location>
</feature>
<dbReference type="PROSITE" id="PS50883">
    <property type="entry name" value="EAL"/>
    <property type="match status" value="1"/>
</dbReference>
<dbReference type="SMART" id="SM00091">
    <property type="entry name" value="PAS"/>
    <property type="match status" value="2"/>
</dbReference>
<proteinExistence type="predicted"/>
<dbReference type="SUPFAM" id="SSF55785">
    <property type="entry name" value="PYP-like sensor domain (PAS domain)"/>
    <property type="match status" value="2"/>
</dbReference>
<dbReference type="RefSeq" id="WP_053396645.1">
    <property type="nucleotide sequence ID" value="NZ_LHPJ01000016.1"/>
</dbReference>
<dbReference type="InterPro" id="IPR000014">
    <property type="entry name" value="PAS"/>
</dbReference>
<gene>
    <name evidence="5" type="ORF">AKJ17_15105</name>
</gene>
<keyword evidence="2" id="KW-0973">c-di-GMP</keyword>
<evidence type="ECO:0000259" key="4">
    <source>
        <dbReference type="PROSITE" id="PS50887"/>
    </source>
</evidence>
<dbReference type="InterPro" id="IPR000160">
    <property type="entry name" value="GGDEF_dom"/>
</dbReference>
<dbReference type="Gene3D" id="3.30.450.20">
    <property type="entry name" value="PAS domain"/>
    <property type="match status" value="2"/>
</dbReference>
<evidence type="ECO:0000256" key="1">
    <source>
        <dbReference type="ARBA" id="ARBA00012282"/>
    </source>
</evidence>
<dbReference type="CDD" id="cd01949">
    <property type="entry name" value="GGDEF"/>
    <property type="match status" value="1"/>
</dbReference>
<dbReference type="InterPro" id="IPR043128">
    <property type="entry name" value="Rev_trsase/Diguanyl_cyclase"/>
</dbReference>
<dbReference type="InterPro" id="IPR035965">
    <property type="entry name" value="PAS-like_dom_sf"/>
</dbReference>
<dbReference type="CDD" id="cd00130">
    <property type="entry name" value="PAS"/>
    <property type="match status" value="1"/>
</dbReference>
<evidence type="ECO:0000259" key="3">
    <source>
        <dbReference type="PROSITE" id="PS50883"/>
    </source>
</evidence>
<dbReference type="GO" id="GO:0071111">
    <property type="term" value="F:cyclic-guanylate-specific phosphodiesterase activity"/>
    <property type="evidence" value="ECO:0007669"/>
    <property type="project" value="UniProtKB-EC"/>
</dbReference>
<dbReference type="CDD" id="cd01948">
    <property type="entry name" value="EAL"/>
    <property type="match status" value="1"/>
</dbReference>
<organism evidence="5 6">
    <name type="scientific">Vibrio nereis</name>
    <dbReference type="NCBI Taxonomy" id="693"/>
    <lineage>
        <taxon>Bacteria</taxon>
        <taxon>Pseudomonadati</taxon>
        <taxon>Pseudomonadota</taxon>
        <taxon>Gammaproteobacteria</taxon>
        <taxon>Vibrionales</taxon>
        <taxon>Vibrionaceae</taxon>
        <taxon>Vibrio</taxon>
    </lineage>
</organism>
<dbReference type="Pfam" id="PF08448">
    <property type="entry name" value="PAS_4"/>
    <property type="match status" value="1"/>
</dbReference>
<dbReference type="NCBIfam" id="TIGR00254">
    <property type="entry name" value="GGDEF"/>
    <property type="match status" value="1"/>
</dbReference>
<dbReference type="FunFam" id="3.20.20.450:FF:000001">
    <property type="entry name" value="Cyclic di-GMP phosphodiesterase yahA"/>
    <property type="match status" value="1"/>
</dbReference>
<dbReference type="Gene3D" id="3.20.20.450">
    <property type="entry name" value="EAL domain"/>
    <property type="match status" value="1"/>
</dbReference>
<protein>
    <recommendedName>
        <fullName evidence="1">cyclic-guanylate-specific phosphodiesterase</fullName>
        <ecNumber evidence="1">3.1.4.52</ecNumber>
    </recommendedName>
</protein>
<dbReference type="Proteomes" id="UP000037515">
    <property type="component" value="Unassembled WGS sequence"/>
</dbReference>
<dbReference type="STRING" id="693.AKJ17_15105"/>
<reference evidence="6" key="1">
    <citation type="submission" date="2015-08" db="EMBL/GenBank/DDBJ databases">
        <title>Vibrio galatheae sp. nov., a novel member of the Vibrionaceae family isolated from the Solomon Islands.</title>
        <authorList>
            <person name="Giubergia S."/>
            <person name="Machado H."/>
            <person name="Mateiu R.V."/>
            <person name="Gram L."/>
        </authorList>
    </citation>
    <scope>NUCLEOTIDE SEQUENCE [LARGE SCALE GENOMIC DNA]</scope>
    <source>
        <strain evidence="6">DSM 19584</strain>
    </source>
</reference>
<comment type="caution">
    <text evidence="5">The sequence shown here is derived from an EMBL/GenBank/DDBJ whole genome shotgun (WGS) entry which is preliminary data.</text>
</comment>
<dbReference type="Pfam" id="PF00990">
    <property type="entry name" value="GGDEF"/>
    <property type="match status" value="1"/>
</dbReference>
<dbReference type="Pfam" id="PF00563">
    <property type="entry name" value="EAL"/>
    <property type="match status" value="1"/>
</dbReference>
<dbReference type="PANTHER" id="PTHR44757:SF2">
    <property type="entry name" value="BIOFILM ARCHITECTURE MAINTENANCE PROTEIN MBAA"/>
    <property type="match status" value="1"/>
</dbReference>